<proteinExistence type="predicted"/>
<name>A0A9N7TKV8_PLEPL</name>
<evidence type="ECO:0000313" key="1">
    <source>
        <dbReference type="EMBL" id="CAB1414892.1"/>
    </source>
</evidence>
<comment type="caution">
    <text evidence="1">The sequence shown here is derived from an EMBL/GenBank/DDBJ whole genome shotgun (WGS) entry which is preliminary data.</text>
</comment>
<gene>
    <name evidence="1" type="ORF">PLEPLA_LOCUS2604</name>
</gene>
<dbReference type="AlphaFoldDB" id="A0A9N7TKV8"/>
<accession>A0A9N7TKV8</accession>
<reference evidence="1" key="1">
    <citation type="submission" date="2020-03" db="EMBL/GenBank/DDBJ databases">
        <authorList>
            <person name="Weist P."/>
        </authorList>
    </citation>
    <scope>NUCLEOTIDE SEQUENCE</scope>
</reference>
<evidence type="ECO:0000313" key="2">
    <source>
        <dbReference type="Proteomes" id="UP001153269"/>
    </source>
</evidence>
<keyword evidence="2" id="KW-1185">Reference proteome</keyword>
<dbReference type="Proteomes" id="UP001153269">
    <property type="component" value="Unassembled WGS sequence"/>
</dbReference>
<protein>
    <submittedName>
        <fullName evidence="1">Uncharacterized protein</fullName>
    </submittedName>
</protein>
<sequence length="102" mass="11522">MSPCVRAAAAVAICQSSTPPWTFKVIQEVLDVVEVRALCGPVKFFHTKLTQPCLYGPCFVHWSRVVLEQKRGFPKRFPQSWKHGIDQNVSGKIHLELTKKTS</sequence>
<organism evidence="1 2">
    <name type="scientific">Pleuronectes platessa</name>
    <name type="common">European plaice</name>
    <dbReference type="NCBI Taxonomy" id="8262"/>
    <lineage>
        <taxon>Eukaryota</taxon>
        <taxon>Metazoa</taxon>
        <taxon>Chordata</taxon>
        <taxon>Craniata</taxon>
        <taxon>Vertebrata</taxon>
        <taxon>Euteleostomi</taxon>
        <taxon>Actinopterygii</taxon>
        <taxon>Neopterygii</taxon>
        <taxon>Teleostei</taxon>
        <taxon>Neoteleostei</taxon>
        <taxon>Acanthomorphata</taxon>
        <taxon>Carangaria</taxon>
        <taxon>Pleuronectiformes</taxon>
        <taxon>Pleuronectoidei</taxon>
        <taxon>Pleuronectidae</taxon>
        <taxon>Pleuronectes</taxon>
    </lineage>
</organism>
<dbReference type="EMBL" id="CADEAL010000127">
    <property type="protein sequence ID" value="CAB1414892.1"/>
    <property type="molecule type" value="Genomic_DNA"/>
</dbReference>